<reference evidence="2" key="1">
    <citation type="submission" date="2013-11" db="EMBL/GenBank/DDBJ databases">
        <title>Genome sequence of the fusiform rust pathogen reveals effectors for host alternation and coevolution with pine.</title>
        <authorList>
            <consortium name="DOE Joint Genome Institute"/>
            <person name="Smith K."/>
            <person name="Pendleton A."/>
            <person name="Kubisiak T."/>
            <person name="Anderson C."/>
            <person name="Salamov A."/>
            <person name="Aerts A."/>
            <person name="Riley R."/>
            <person name="Clum A."/>
            <person name="Lindquist E."/>
            <person name="Ence D."/>
            <person name="Campbell M."/>
            <person name="Kronenberg Z."/>
            <person name="Feau N."/>
            <person name="Dhillon B."/>
            <person name="Hamelin R."/>
            <person name="Burleigh J."/>
            <person name="Smith J."/>
            <person name="Yandell M."/>
            <person name="Nelson C."/>
            <person name="Grigoriev I."/>
            <person name="Davis J."/>
        </authorList>
    </citation>
    <scope>NUCLEOTIDE SEQUENCE</scope>
    <source>
        <strain evidence="2">G11</strain>
    </source>
</reference>
<keyword evidence="1" id="KW-1133">Transmembrane helix</keyword>
<protein>
    <submittedName>
        <fullName evidence="2">Uncharacterized protein</fullName>
    </submittedName>
</protein>
<dbReference type="Proteomes" id="UP000886653">
    <property type="component" value="Unassembled WGS sequence"/>
</dbReference>
<name>A0A9P6TGB5_9BASI</name>
<organism evidence="2 3">
    <name type="scientific">Cronartium quercuum f. sp. fusiforme G11</name>
    <dbReference type="NCBI Taxonomy" id="708437"/>
    <lineage>
        <taxon>Eukaryota</taxon>
        <taxon>Fungi</taxon>
        <taxon>Dikarya</taxon>
        <taxon>Basidiomycota</taxon>
        <taxon>Pucciniomycotina</taxon>
        <taxon>Pucciniomycetes</taxon>
        <taxon>Pucciniales</taxon>
        <taxon>Coleosporiaceae</taxon>
        <taxon>Cronartium</taxon>
    </lineage>
</organism>
<dbReference type="GO" id="GO:0005794">
    <property type="term" value="C:Golgi apparatus"/>
    <property type="evidence" value="ECO:0007669"/>
    <property type="project" value="TreeGrafter"/>
</dbReference>
<evidence type="ECO:0000256" key="1">
    <source>
        <dbReference type="SAM" id="Phobius"/>
    </source>
</evidence>
<dbReference type="PANTHER" id="PTHR34391">
    <property type="entry name" value="UPF0658 GOLGI APPARATUS MEMBRANE PROTEIN C1952.10C-RELATED"/>
    <property type="match status" value="1"/>
</dbReference>
<dbReference type="PANTHER" id="PTHR34391:SF2">
    <property type="entry name" value="TRP C-TERMINAL DOMAIN-CONTAINING PROTEIN"/>
    <property type="match status" value="1"/>
</dbReference>
<gene>
    <name evidence="2" type="ORF">CROQUDRAFT_651011</name>
</gene>
<sequence>MNISNTIHQNTIFLIPDSTYARAFLLVTVLESVINITLEAIIIGRTDLFRSLLDAQARTPLAVYLAIFILAHLFQLFLASDALRQKNTIQLIGLCWFNFAFLVYAVIQVPEIREIEGTTGSTNVQSSTGLLLAIPAVIAVSEILFVYLLWYLFREFGWQVYKQIGADRRLKRMFFMYQIFICVLKFDYFFFFAFTLQLVLLVPSVGGIEKILTIIALPLTLLLLIVGYTGVRKEADWIMHSFQFGLLSGAGYFVYKLFRIWQGRDDPDSYQNVFKSLTVFSVSCLLMAIITSVAAVVCLRNFGNGLKTSMDKRSSSRQIGSNVEGLGMHYNLDSSSSISPHAPEPDHKFTPRIVNRMSID</sequence>
<feature type="transmembrane region" description="Helical" evidence="1">
    <location>
        <begin position="211"/>
        <end position="231"/>
    </location>
</feature>
<feature type="transmembrane region" description="Helical" evidence="1">
    <location>
        <begin position="61"/>
        <end position="79"/>
    </location>
</feature>
<feature type="transmembrane region" description="Helical" evidence="1">
    <location>
        <begin position="20"/>
        <end position="41"/>
    </location>
</feature>
<dbReference type="EMBL" id="MU167212">
    <property type="protein sequence ID" value="KAG0151596.1"/>
    <property type="molecule type" value="Genomic_DNA"/>
</dbReference>
<dbReference type="OrthoDB" id="2448307at2759"/>
<dbReference type="AlphaFoldDB" id="A0A9P6TGB5"/>
<feature type="transmembrane region" description="Helical" evidence="1">
    <location>
        <begin position="91"/>
        <end position="110"/>
    </location>
</feature>
<feature type="transmembrane region" description="Helical" evidence="1">
    <location>
        <begin position="238"/>
        <end position="258"/>
    </location>
</feature>
<keyword evidence="3" id="KW-1185">Reference proteome</keyword>
<evidence type="ECO:0000313" key="2">
    <source>
        <dbReference type="EMBL" id="KAG0151596.1"/>
    </source>
</evidence>
<evidence type="ECO:0000313" key="3">
    <source>
        <dbReference type="Proteomes" id="UP000886653"/>
    </source>
</evidence>
<feature type="transmembrane region" description="Helical" evidence="1">
    <location>
        <begin position="278"/>
        <end position="303"/>
    </location>
</feature>
<comment type="caution">
    <text evidence="2">The sequence shown here is derived from an EMBL/GenBank/DDBJ whole genome shotgun (WGS) entry which is preliminary data.</text>
</comment>
<keyword evidence="1" id="KW-0472">Membrane</keyword>
<feature type="transmembrane region" description="Helical" evidence="1">
    <location>
        <begin position="174"/>
        <end position="199"/>
    </location>
</feature>
<keyword evidence="1" id="KW-0812">Transmembrane</keyword>
<dbReference type="InterPro" id="IPR040410">
    <property type="entry name" value="UPF0658_Golgi"/>
</dbReference>
<accession>A0A9P6TGB5</accession>
<feature type="transmembrane region" description="Helical" evidence="1">
    <location>
        <begin position="130"/>
        <end position="153"/>
    </location>
</feature>
<proteinExistence type="predicted"/>